<feature type="region of interest" description="Disordered" evidence="3">
    <location>
        <begin position="476"/>
        <end position="498"/>
    </location>
</feature>
<name>A0A8J6TCA8_9BACT</name>
<dbReference type="InterPro" id="IPR051010">
    <property type="entry name" value="BCAA_transport"/>
</dbReference>
<evidence type="ECO:0000259" key="5">
    <source>
        <dbReference type="Pfam" id="PF13458"/>
    </source>
</evidence>
<evidence type="ECO:0000313" key="7">
    <source>
        <dbReference type="Proteomes" id="UP000603545"/>
    </source>
</evidence>
<evidence type="ECO:0000256" key="4">
    <source>
        <dbReference type="SAM" id="SignalP"/>
    </source>
</evidence>
<dbReference type="Gene3D" id="1.25.40.10">
    <property type="entry name" value="Tetratricopeptide repeat domain"/>
    <property type="match status" value="2"/>
</dbReference>
<dbReference type="InterPro" id="IPR019734">
    <property type="entry name" value="TPR_rpt"/>
</dbReference>
<dbReference type="PANTHER" id="PTHR30483">
    <property type="entry name" value="LEUCINE-SPECIFIC-BINDING PROTEIN"/>
    <property type="match status" value="1"/>
</dbReference>
<proteinExistence type="inferred from homology"/>
<feature type="domain" description="Leucine-binding protein" evidence="5">
    <location>
        <begin position="269"/>
        <end position="449"/>
    </location>
</feature>
<comment type="caution">
    <text evidence="6">The sequence shown here is derived from an EMBL/GenBank/DDBJ whole genome shotgun (WGS) entry which is preliminary data.</text>
</comment>
<reference evidence="6 7" key="1">
    <citation type="submission" date="2020-08" db="EMBL/GenBank/DDBJ databases">
        <title>Bridging the membrane lipid divide: bacteria of the FCB group superphylum have the potential to synthesize archaeal ether lipids.</title>
        <authorList>
            <person name="Villanueva L."/>
            <person name="Von Meijenfeldt F.A.B."/>
            <person name="Westbye A.B."/>
            <person name="Yadav S."/>
            <person name="Hopmans E.C."/>
            <person name="Dutilh B.E."/>
            <person name="Sinninghe Damste J.S."/>
        </authorList>
    </citation>
    <scope>NUCLEOTIDE SEQUENCE [LARGE SCALE GENOMIC DNA]</scope>
    <source>
        <strain evidence="6">NIOZ-UU82</strain>
    </source>
</reference>
<evidence type="ECO:0000256" key="1">
    <source>
        <dbReference type="ARBA" id="ARBA00010062"/>
    </source>
</evidence>
<dbReference type="Pfam" id="PF13174">
    <property type="entry name" value="TPR_6"/>
    <property type="match status" value="2"/>
</dbReference>
<dbReference type="SUPFAM" id="SSF53822">
    <property type="entry name" value="Periplasmic binding protein-like I"/>
    <property type="match status" value="1"/>
</dbReference>
<dbReference type="InterPro" id="IPR011990">
    <property type="entry name" value="TPR-like_helical_dom_sf"/>
</dbReference>
<comment type="similarity">
    <text evidence="1">Belongs to the leucine-binding protein family.</text>
</comment>
<protein>
    <submittedName>
        <fullName evidence="6">Penicillin-binding protein activator</fullName>
    </submittedName>
</protein>
<keyword evidence="2 4" id="KW-0732">Signal</keyword>
<feature type="chain" id="PRO_5035315113" evidence="4">
    <location>
        <begin position="21"/>
        <end position="660"/>
    </location>
</feature>
<dbReference type="EMBL" id="JACNLL010000080">
    <property type="protein sequence ID" value="MBC8200160.1"/>
    <property type="molecule type" value="Genomic_DNA"/>
</dbReference>
<feature type="signal peptide" evidence="4">
    <location>
        <begin position="1"/>
        <end position="20"/>
    </location>
</feature>
<evidence type="ECO:0000313" key="6">
    <source>
        <dbReference type="EMBL" id="MBC8200160.1"/>
    </source>
</evidence>
<dbReference type="Pfam" id="PF13458">
    <property type="entry name" value="Peripla_BP_6"/>
    <property type="match status" value="2"/>
</dbReference>
<evidence type="ECO:0000256" key="3">
    <source>
        <dbReference type="SAM" id="MobiDB-lite"/>
    </source>
</evidence>
<feature type="domain" description="Leucine-binding protein" evidence="5">
    <location>
        <begin position="506"/>
        <end position="651"/>
    </location>
</feature>
<dbReference type="Proteomes" id="UP000603545">
    <property type="component" value="Unassembled WGS sequence"/>
</dbReference>
<dbReference type="SMART" id="SM00028">
    <property type="entry name" value="TPR"/>
    <property type="match status" value="4"/>
</dbReference>
<organism evidence="6 7">
    <name type="scientific">Candidatus Desulfaltia bathyphila</name>
    <dbReference type="NCBI Taxonomy" id="2841697"/>
    <lineage>
        <taxon>Bacteria</taxon>
        <taxon>Pseudomonadati</taxon>
        <taxon>Thermodesulfobacteriota</taxon>
        <taxon>Desulfobacteria</taxon>
        <taxon>Desulfobacterales</taxon>
        <taxon>Desulfobacterales incertae sedis</taxon>
        <taxon>Candidatus Desulfaltia</taxon>
    </lineage>
</organism>
<dbReference type="Gene3D" id="3.40.50.2300">
    <property type="match status" value="4"/>
</dbReference>
<dbReference type="SUPFAM" id="SSF48452">
    <property type="entry name" value="TPR-like"/>
    <property type="match status" value="1"/>
</dbReference>
<dbReference type="InterPro" id="IPR028081">
    <property type="entry name" value="Leu-bd"/>
</dbReference>
<sequence>MSLKNTIILLITALFFAACAPKQLQPARPVYVDPGDILFAQAEDLFQIKSYEKALAKYTEYLSKFSKGRLADAALMKTGTIWSNLGNNAKALNCYNRLIADYPKSPFVPDAMVEIVVTLYNEGKYNEAIKQANEVIGSNIAGINIVRTYLFLGDAHLATGSSKDAVNFYILALNKSKDPAKETIIAKINEAAGPLGTADIISFLNQLEDKPPAGYLMYRLGQNKAEKEKYDDAEKILSQFIERFPGHKNASKAQKLIEEIRKKGVYSKYTIGCLLPLSGTYESFGRRALKGIELAMNQFCSQGIQPAVKLIIKDTESDTNKTAAAVKELFEDHVAAIIGPIFTAESAALVAQDKSIPIITITQKNNIADIGDYVFRNFFTPMMQVHTLVSYVIEKLGLGSFAILYPDDNYGTTFMNLFWDEVTAYGGKVVGVESYNVEHTDFADSIKKLVGLYYEVPEDLKIMDILIEDDGDNVAEDEEAGKEDDISKDEEENKEEQEPEAIVDFDAIFIPDAPERAGLIIPQLAFYDVENVYLLGTNLWHCDSLIKMARRYVQNAIMPDVFFAESSSKQVGDFVAVFEQTFKEKPEFIEAVAYDSAMILFQIVSRPDIRYRSSIKNALMNLNNFQGATGLTSFNNNGEIKKRLYLLRIKGKKFMELNQN</sequence>
<evidence type="ECO:0000256" key="2">
    <source>
        <dbReference type="ARBA" id="ARBA00022729"/>
    </source>
</evidence>
<dbReference type="CDD" id="cd06339">
    <property type="entry name" value="PBP1_YraM_LppC_lipoprotein-like"/>
    <property type="match status" value="1"/>
</dbReference>
<dbReference type="PROSITE" id="PS51257">
    <property type="entry name" value="PROKAR_LIPOPROTEIN"/>
    <property type="match status" value="1"/>
</dbReference>
<dbReference type="AlphaFoldDB" id="A0A8J6TCA8"/>
<dbReference type="InterPro" id="IPR028082">
    <property type="entry name" value="Peripla_BP_I"/>
</dbReference>
<accession>A0A8J6TCA8</accession>
<gene>
    <name evidence="6" type="ORF">H8E80_09005</name>
</gene>
<dbReference type="PANTHER" id="PTHR30483:SF6">
    <property type="entry name" value="PERIPLASMIC BINDING PROTEIN OF ABC TRANSPORTER FOR NATURAL AMINO ACIDS"/>
    <property type="match status" value="1"/>
</dbReference>